<sequence>MKKVIAFLLIFIGLGVMVYPKAADLYSAQKQNNLIEEWENQTNSSENTPANSKSSNEDAAKNSYINLDSIFNPAERTVEASETTSIEETRQNTDEDEENNQPLGESMLGIITIDKINVKLPILESASQYHLKYGAGHLSGTMLPGQKGNSAIAAHRSREYGKMFNRLNEISEGDTITVKTRDGSYTYKVTETKIVKPEDLSVLNHTSNETLTLITCDTPENPVNRLIIKAEMI</sequence>
<keyword evidence="1" id="KW-0378">Hydrolase</keyword>
<dbReference type="EMBL" id="VTEG01000022">
    <property type="protein sequence ID" value="TYR97024.1"/>
    <property type="molecule type" value="Genomic_DNA"/>
</dbReference>
<reference evidence="4 5" key="1">
    <citation type="submission" date="2019-08" db="EMBL/GenBank/DDBJ databases">
        <title>Bacillus genomes from the desert of Cuatro Cienegas, Coahuila.</title>
        <authorList>
            <person name="Olmedo-Alvarez G."/>
        </authorList>
    </citation>
    <scope>NUCLEOTIDE SEQUENCE [LARGE SCALE GENOMIC DNA]</scope>
    <source>
        <strain evidence="4 5">CH128b_4D</strain>
    </source>
</reference>
<feature type="region of interest" description="Disordered" evidence="3">
    <location>
        <begin position="76"/>
        <end position="103"/>
    </location>
</feature>
<dbReference type="InterPro" id="IPR023365">
    <property type="entry name" value="Sortase_dom-sf"/>
</dbReference>
<dbReference type="CDD" id="cd06166">
    <property type="entry name" value="Sortase_D_2"/>
    <property type="match status" value="1"/>
</dbReference>
<protein>
    <submittedName>
        <fullName evidence="4">Class D sortase</fullName>
    </submittedName>
</protein>
<dbReference type="NCBIfam" id="TIGR01076">
    <property type="entry name" value="sortase_fam"/>
    <property type="match status" value="1"/>
</dbReference>
<feature type="active site" description="Proton donor/acceptor" evidence="2">
    <location>
        <position position="155"/>
    </location>
</feature>
<dbReference type="SUPFAM" id="SSF63817">
    <property type="entry name" value="Sortase"/>
    <property type="match status" value="1"/>
</dbReference>
<dbReference type="AlphaFoldDB" id="A0A5D4M541"/>
<organism evidence="4 5">
    <name type="scientific">Rossellomorea vietnamensis</name>
    <dbReference type="NCBI Taxonomy" id="218284"/>
    <lineage>
        <taxon>Bacteria</taxon>
        <taxon>Bacillati</taxon>
        <taxon>Bacillota</taxon>
        <taxon>Bacilli</taxon>
        <taxon>Bacillales</taxon>
        <taxon>Bacillaceae</taxon>
        <taxon>Rossellomorea</taxon>
    </lineage>
</organism>
<dbReference type="RefSeq" id="WP_148954937.1">
    <property type="nucleotide sequence ID" value="NZ_VTEG01000022.1"/>
</dbReference>
<dbReference type="InterPro" id="IPR042000">
    <property type="entry name" value="Sortase_D_2"/>
</dbReference>
<dbReference type="InterPro" id="IPR005754">
    <property type="entry name" value="Sortase"/>
</dbReference>
<gene>
    <name evidence="4" type="ORF">FZC84_19595</name>
</gene>
<dbReference type="Proteomes" id="UP000325182">
    <property type="component" value="Unassembled WGS sequence"/>
</dbReference>
<feature type="active site" description="Acyl-thioester intermediate" evidence="2">
    <location>
        <position position="216"/>
    </location>
</feature>
<name>A0A5D4M541_9BACI</name>
<evidence type="ECO:0000256" key="2">
    <source>
        <dbReference type="PIRSR" id="PIRSR605754-1"/>
    </source>
</evidence>
<accession>A0A5D4M541</accession>
<dbReference type="Gene3D" id="2.40.260.10">
    <property type="entry name" value="Sortase"/>
    <property type="match status" value="1"/>
</dbReference>
<evidence type="ECO:0000313" key="5">
    <source>
        <dbReference type="Proteomes" id="UP000325182"/>
    </source>
</evidence>
<evidence type="ECO:0000256" key="1">
    <source>
        <dbReference type="ARBA" id="ARBA00022801"/>
    </source>
</evidence>
<comment type="caution">
    <text evidence="4">The sequence shown here is derived from an EMBL/GenBank/DDBJ whole genome shotgun (WGS) entry which is preliminary data.</text>
</comment>
<evidence type="ECO:0000256" key="3">
    <source>
        <dbReference type="SAM" id="MobiDB-lite"/>
    </source>
</evidence>
<dbReference type="GO" id="GO:0016787">
    <property type="term" value="F:hydrolase activity"/>
    <property type="evidence" value="ECO:0007669"/>
    <property type="project" value="UniProtKB-KW"/>
</dbReference>
<dbReference type="Pfam" id="PF04203">
    <property type="entry name" value="Sortase"/>
    <property type="match status" value="1"/>
</dbReference>
<proteinExistence type="predicted"/>
<evidence type="ECO:0000313" key="4">
    <source>
        <dbReference type="EMBL" id="TYR97024.1"/>
    </source>
</evidence>